<name>A0A5C0AWG7_9BURK</name>
<dbReference type="PANTHER" id="PTHR35936:SF19">
    <property type="entry name" value="AMINO-ACID-BINDING PROTEIN YXEM-RELATED"/>
    <property type="match status" value="1"/>
</dbReference>
<sequence>MTWRFSTKAETSKPKPPEISSAALEARVRRVSSKAFFTPDQFHPPMKHQPNMFVHKRVLAAALAVASLATTPAFAADPVSILDQVKQRGKLVIGVDPSAPPMAQLDANGQATGFAPDLARVVAKELNVAIEFKPITGTIQIPSIKNGDIDAMFGSTTPTVKREDVLDFTIVYNWDYVVPLVRKGDSGDIKTYTPPKRVATSKNNYAAQLFKDLVPTGQVVFFDNYSDSVDALRANQADAVLLNSFSAKAYTKRYGDSLQVGEAFFTDPQAIVVRQNDSRWRNFLNHTLQRIWARGEFAALYEKNFGYKPEFKLWSDARLQPGIEK</sequence>
<keyword evidence="4" id="KW-1185">Reference proteome</keyword>
<dbReference type="KEGG" id="pacr:FXN63_09805"/>
<dbReference type="Proteomes" id="UP000325161">
    <property type="component" value="Chromosome"/>
</dbReference>
<dbReference type="EMBL" id="CP043046">
    <property type="protein sequence ID" value="QEI06096.1"/>
    <property type="molecule type" value="Genomic_DNA"/>
</dbReference>
<organism evidence="3 4">
    <name type="scientific">Pigmentiphaga aceris</name>
    <dbReference type="NCBI Taxonomy" id="1940612"/>
    <lineage>
        <taxon>Bacteria</taxon>
        <taxon>Pseudomonadati</taxon>
        <taxon>Pseudomonadota</taxon>
        <taxon>Betaproteobacteria</taxon>
        <taxon>Burkholderiales</taxon>
        <taxon>Alcaligenaceae</taxon>
        <taxon>Pigmentiphaga</taxon>
    </lineage>
</organism>
<protein>
    <submittedName>
        <fullName evidence="3">Amino acid ABC transporter substrate-binding protein</fullName>
    </submittedName>
</protein>
<gene>
    <name evidence="3" type="ORF">FXN63_09805</name>
</gene>
<dbReference type="Gene3D" id="3.40.190.10">
    <property type="entry name" value="Periplasmic binding protein-like II"/>
    <property type="match status" value="2"/>
</dbReference>
<reference evidence="3 4" key="1">
    <citation type="submission" date="2019-08" db="EMBL/GenBank/DDBJ databases">
        <title>Amphibian skin-associated Pigmentiphaga: genome sequence and occurrence across geography and hosts.</title>
        <authorList>
            <person name="Bletz M.C."/>
            <person name="Bunk B."/>
            <person name="Sproeer C."/>
            <person name="Biwer P."/>
            <person name="Reiter S."/>
            <person name="Rabemananjara F.C.E."/>
            <person name="Schulz S."/>
            <person name="Overmann J."/>
            <person name="Vences M."/>
        </authorList>
    </citation>
    <scope>NUCLEOTIDE SEQUENCE [LARGE SCALE GENOMIC DNA]</scope>
    <source>
        <strain evidence="3 4">Mada1488</strain>
    </source>
</reference>
<dbReference type="InterPro" id="IPR001638">
    <property type="entry name" value="Solute-binding_3/MltF_N"/>
</dbReference>
<evidence type="ECO:0000256" key="1">
    <source>
        <dbReference type="ARBA" id="ARBA00022729"/>
    </source>
</evidence>
<evidence type="ECO:0000313" key="3">
    <source>
        <dbReference type="EMBL" id="QEI06096.1"/>
    </source>
</evidence>
<keyword evidence="1" id="KW-0732">Signal</keyword>
<evidence type="ECO:0000313" key="4">
    <source>
        <dbReference type="Proteomes" id="UP000325161"/>
    </source>
</evidence>
<dbReference type="OrthoDB" id="5363083at2"/>
<accession>A0A5C0AWG7</accession>
<dbReference type="SUPFAM" id="SSF53850">
    <property type="entry name" value="Periplasmic binding protein-like II"/>
    <property type="match status" value="1"/>
</dbReference>
<proteinExistence type="predicted"/>
<dbReference type="Pfam" id="PF00497">
    <property type="entry name" value="SBP_bac_3"/>
    <property type="match status" value="1"/>
</dbReference>
<dbReference type="AlphaFoldDB" id="A0A5C0AWG7"/>
<dbReference type="SMART" id="SM00062">
    <property type="entry name" value="PBPb"/>
    <property type="match status" value="1"/>
</dbReference>
<dbReference type="PANTHER" id="PTHR35936">
    <property type="entry name" value="MEMBRANE-BOUND LYTIC MUREIN TRANSGLYCOSYLASE F"/>
    <property type="match status" value="1"/>
</dbReference>
<evidence type="ECO:0000259" key="2">
    <source>
        <dbReference type="SMART" id="SM00062"/>
    </source>
</evidence>
<feature type="domain" description="Solute-binding protein family 3/N-terminal" evidence="2">
    <location>
        <begin position="90"/>
        <end position="308"/>
    </location>
</feature>